<feature type="transmembrane region" description="Helical" evidence="2">
    <location>
        <begin position="224"/>
        <end position="250"/>
    </location>
</feature>
<sequence length="315" mass="32330">MVVLPVFLLAAACLAHATQTINSRLCYFPNGEQAVNDTACTSDSVSVCCQDGSTCLGNGLCFNALASAVGGFIRGSCTDKSRKSSGCPQYCTYDNKTAGLWNSLSDAGVLNCGNGGYCCESDPIESCNCQNRNGVFSLSGDLKPIKTIASDALTPLPSSPASHASSPPSTSSTGSASSTATPSGSSSSIATASKSVPSSSSTHVAIPTSDIPAPNTNTNDSTKYIALGVGLGLGIPLVAGVIGLAAFMLGRGRQKAKEQKDNGYYRPPSPRMSAPAPPYEYKAPAPPAELTPTTTMLALCMRPQVKLIFIHALLD</sequence>
<feature type="signal peptide" evidence="3">
    <location>
        <begin position="1"/>
        <end position="17"/>
    </location>
</feature>
<reference evidence="4 5" key="1">
    <citation type="journal article" date="2015" name="Genome Announc.">
        <title>Draft Genome Sequence and Gene Annotation of the Entomopathogenic Fungus Verticillium hemipterigenum.</title>
        <authorList>
            <person name="Horn F."/>
            <person name="Habel A."/>
            <person name="Scharf D.H."/>
            <person name="Dworschak J."/>
            <person name="Brakhage A.A."/>
            <person name="Guthke R."/>
            <person name="Hertweck C."/>
            <person name="Linde J."/>
        </authorList>
    </citation>
    <scope>NUCLEOTIDE SEQUENCE [LARGE SCALE GENOMIC DNA]</scope>
</reference>
<evidence type="ECO:0000313" key="5">
    <source>
        <dbReference type="Proteomes" id="UP000039046"/>
    </source>
</evidence>
<accession>A0A0A1TM88</accession>
<keyword evidence="2" id="KW-0812">Transmembrane</keyword>
<dbReference type="AlphaFoldDB" id="A0A0A1TM88"/>
<keyword evidence="2" id="KW-1133">Transmembrane helix</keyword>
<feature type="region of interest" description="Disordered" evidence="1">
    <location>
        <begin position="156"/>
        <end position="219"/>
    </location>
</feature>
<evidence type="ECO:0000313" key="4">
    <source>
        <dbReference type="EMBL" id="CEJ92083.1"/>
    </source>
</evidence>
<dbReference type="OrthoDB" id="5215637at2759"/>
<feature type="compositionally biased region" description="Low complexity" evidence="1">
    <location>
        <begin position="156"/>
        <end position="206"/>
    </location>
</feature>
<evidence type="ECO:0000256" key="1">
    <source>
        <dbReference type="SAM" id="MobiDB-lite"/>
    </source>
</evidence>
<proteinExistence type="predicted"/>
<evidence type="ECO:0008006" key="6">
    <source>
        <dbReference type="Google" id="ProtNLM"/>
    </source>
</evidence>
<dbReference type="HOGENOM" id="CLU_055859_4_1_1"/>
<feature type="chain" id="PRO_5001990167" description="Mid2 domain-containing protein" evidence="3">
    <location>
        <begin position="18"/>
        <end position="315"/>
    </location>
</feature>
<organism evidence="4 5">
    <name type="scientific">[Torrubiella] hemipterigena</name>
    <dbReference type="NCBI Taxonomy" id="1531966"/>
    <lineage>
        <taxon>Eukaryota</taxon>
        <taxon>Fungi</taxon>
        <taxon>Dikarya</taxon>
        <taxon>Ascomycota</taxon>
        <taxon>Pezizomycotina</taxon>
        <taxon>Sordariomycetes</taxon>
        <taxon>Hypocreomycetidae</taxon>
        <taxon>Hypocreales</taxon>
        <taxon>Clavicipitaceae</taxon>
        <taxon>Clavicipitaceae incertae sedis</taxon>
        <taxon>'Torrubiella' clade</taxon>
    </lineage>
</organism>
<gene>
    <name evidence="4" type="ORF">VHEMI07760</name>
</gene>
<name>A0A0A1TM88_9HYPO</name>
<protein>
    <recommendedName>
        <fullName evidence="6">Mid2 domain-containing protein</fullName>
    </recommendedName>
</protein>
<keyword evidence="3" id="KW-0732">Signal</keyword>
<keyword evidence="5" id="KW-1185">Reference proteome</keyword>
<dbReference type="EMBL" id="CDHN01000004">
    <property type="protein sequence ID" value="CEJ92083.1"/>
    <property type="molecule type" value="Genomic_DNA"/>
</dbReference>
<dbReference type="STRING" id="1531966.A0A0A1TM88"/>
<evidence type="ECO:0000256" key="3">
    <source>
        <dbReference type="SAM" id="SignalP"/>
    </source>
</evidence>
<dbReference type="Proteomes" id="UP000039046">
    <property type="component" value="Unassembled WGS sequence"/>
</dbReference>
<keyword evidence="2" id="KW-0472">Membrane</keyword>
<evidence type="ECO:0000256" key="2">
    <source>
        <dbReference type="SAM" id="Phobius"/>
    </source>
</evidence>